<dbReference type="GO" id="GO:0005768">
    <property type="term" value="C:endosome"/>
    <property type="evidence" value="ECO:0007669"/>
    <property type="project" value="TreeGrafter"/>
</dbReference>
<dbReference type="PANTHER" id="PTHR15157:SF5">
    <property type="entry name" value="UV RADIATION RESISTANCE-ASSOCIATED GENE PROTEIN"/>
    <property type="match status" value="1"/>
</dbReference>
<dbReference type="SUPFAM" id="SSF49562">
    <property type="entry name" value="C2 domain (Calcium/lipid-binding domain, CaLB)"/>
    <property type="match status" value="1"/>
</dbReference>
<dbReference type="Proteomes" id="UP001228049">
    <property type="component" value="Unassembled WGS sequence"/>
</dbReference>
<dbReference type="GO" id="GO:0000323">
    <property type="term" value="C:lytic vacuole"/>
    <property type="evidence" value="ECO:0007669"/>
    <property type="project" value="TreeGrafter"/>
</dbReference>
<evidence type="ECO:0000256" key="2">
    <source>
        <dbReference type="SAM" id="Coils"/>
    </source>
</evidence>
<dbReference type="GO" id="GO:0032991">
    <property type="term" value="C:protein-containing complex"/>
    <property type="evidence" value="ECO:0007669"/>
    <property type="project" value="UniProtKB-ARBA"/>
</dbReference>
<dbReference type="InterPro" id="IPR018791">
    <property type="entry name" value="UV_resistance/autophagy_Atg14"/>
</dbReference>
<protein>
    <submittedName>
        <fullName evidence="3">UV radiation resistance-associated protein</fullName>
    </submittedName>
</protein>
<comment type="caution">
    <text evidence="3">The sequence shown here is derived from an EMBL/GenBank/DDBJ whole genome shotgun (WGS) entry which is preliminary data.</text>
</comment>
<reference evidence="3" key="1">
    <citation type="submission" date="2023-04" db="EMBL/GenBank/DDBJ databases">
        <title>Chromosome-level genome of Chaenocephalus aceratus.</title>
        <authorList>
            <person name="Park H."/>
        </authorList>
    </citation>
    <scope>NUCLEOTIDE SEQUENCE</scope>
    <source>
        <strain evidence="3">DE</strain>
        <tissue evidence="3">Muscle</tissue>
    </source>
</reference>
<keyword evidence="1 2" id="KW-0175">Coiled coil</keyword>
<keyword evidence="4" id="KW-1185">Reference proteome</keyword>
<dbReference type="GO" id="GO:0035493">
    <property type="term" value="P:SNARE complex assembly"/>
    <property type="evidence" value="ECO:0007669"/>
    <property type="project" value="TreeGrafter"/>
</dbReference>
<dbReference type="AlphaFoldDB" id="A0AAD9BG20"/>
<dbReference type="PANTHER" id="PTHR15157">
    <property type="entry name" value="UV RADIATION RESISTANCE-ASSOCIATED GENE PROTEIN"/>
    <property type="match status" value="1"/>
</dbReference>
<proteinExistence type="predicted"/>
<feature type="non-terminal residue" evidence="3">
    <location>
        <position position="461"/>
    </location>
</feature>
<name>A0AAD9BG20_DISEL</name>
<dbReference type="InterPro" id="IPR035892">
    <property type="entry name" value="C2_domain_sf"/>
</dbReference>
<accession>A0AAD9BG20</accession>
<evidence type="ECO:0000313" key="4">
    <source>
        <dbReference type="Proteomes" id="UP001228049"/>
    </source>
</evidence>
<dbReference type="GO" id="GO:0000149">
    <property type="term" value="F:SNARE binding"/>
    <property type="evidence" value="ECO:0007669"/>
    <property type="project" value="TreeGrafter"/>
</dbReference>
<organism evidence="3 4">
    <name type="scientific">Dissostichus eleginoides</name>
    <name type="common">Patagonian toothfish</name>
    <name type="synonym">Dissostichus amissus</name>
    <dbReference type="NCBI Taxonomy" id="100907"/>
    <lineage>
        <taxon>Eukaryota</taxon>
        <taxon>Metazoa</taxon>
        <taxon>Chordata</taxon>
        <taxon>Craniata</taxon>
        <taxon>Vertebrata</taxon>
        <taxon>Euteleostomi</taxon>
        <taxon>Actinopterygii</taxon>
        <taxon>Neopterygii</taxon>
        <taxon>Teleostei</taxon>
        <taxon>Neoteleostei</taxon>
        <taxon>Acanthomorphata</taxon>
        <taxon>Eupercaria</taxon>
        <taxon>Perciformes</taxon>
        <taxon>Notothenioidei</taxon>
        <taxon>Nototheniidae</taxon>
        <taxon>Dissostichus</taxon>
    </lineage>
</organism>
<sequence length="461" mass="53203">MNSITGRVLAIPAASVTSSGASSSRALHVELTSQQRRLRHLRSIAARNIVNKNGSPLLDTYFTLHLCIGERISRDFYKSEVIRDSLNPTWRSLDFGMLPDLLDTSVSCFVVRIWGGQEEQFQLLIEWKVNLDGLRYTGQQIRSRNPNEIIFGLNDGYYAADFDHKDQSERKKNSLLQVDLSSVRNSYSVFSLLRQSSDLLARWLDAEPLSHAMLVWSCVTRQLYVLHTAQRAIKQTQVTVQRIGKEIEEKLRTTATCTERKKERECMQLRIAVLRSELQRQRKALGREIDRRQKESAQLQKKEEAFSAQHESLKEERESLTKLQKECTAKREQFLKSNAQLTFRCRQLLSELSYIYPIDVANQSDYVICEVKLPNSEDFQAKDDGSVAVALGYTSHLVLMISCFLQIPLRYPVIHKGSRSSIKDTITDRLTEKEREFPLYPRGERFHFEYGVYLLNKNIAQ</sequence>
<evidence type="ECO:0000256" key="1">
    <source>
        <dbReference type="ARBA" id="ARBA00023054"/>
    </source>
</evidence>
<gene>
    <name evidence="3" type="ORF">KUDE01_023792</name>
</gene>
<evidence type="ECO:0000313" key="3">
    <source>
        <dbReference type="EMBL" id="KAK1883016.1"/>
    </source>
</evidence>
<dbReference type="Pfam" id="PF10186">
    <property type="entry name" value="ATG14"/>
    <property type="match status" value="1"/>
</dbReference>
<feature type="coiled-coil region" evidence="2">
    <location>
        <begin position="275"/>
        <end position="333"/>
    </location>
</feature>
<dbReference type="EMBL" id="JASDAP010000023">
    <property type="protein sequence ID" value="KAK1883016.1"/>
    <property type="molecule type" value="Genomic_DNA"/>
</dbReference>
<dbReference type="Gene3D" id="2.60.40.150">
    <property type="entry name" value="C2 domain"/>
    <property type="match status" value="1"/>
</dbReference>